<dbReference type="PANTHER" id="PTHR30086:SF20">
    <property type="entry name" value="ARGININE EXPORTER PROTEIN ARGO-RELATED"/>
    <property type="match status" value="1"/>
</dbReference>
<dbReference type="InterPro" id="IPR001123">
    <property type="entry name" value="LeuE-type"/>
</dbReference>
<evidence type="ECO:0000313" key="8">
    <source>
        <dbReference type="Proteomes" id="UP000199416"/>
    </source>
</evidence>
<evidence type="ECO:0000256" key="3">
    <source>
        <dbReference type="ARBA" id="ARBA00022692"/>
    </source>
</evidence>
<feature type="transmembrane region" description="Helical" evidence="6">
    <location>
        <begin position="77"/>
        <end position="96"/>
    </location>
</feature>
<keyword evidence="2" id="KW-1003">Cell membrane</keyword>
<feature type="transmembrane region" description="Helical" evidence="6">
    <location>
        <begin position="191"/>
        <end position="212"/>
    </location>
</feature>
<evidence type="ECO:0000256" key="1">
    <source>
        <dbReference type="ARBA" id="ARBA00004651"/>
    </source>
</evidence>
<name>A0A1G6T7N9_9ACTN</name>
<dbReference type="RefSeq" id="WP_217637263.1">
    <property type="nucleotide sequence ID" value="NZ_FMZF01000006.1"/>
</dbReference>
<evidence type="ECO:0000256" key="6">
    <source>
        <dbReference type="SAM" id="Phobius"/>
    </source>
</evidence>
<organism evidence="7 8">
    <name type="scientific">Geodermatophilus telluris</name>
    <dbReference type="NCBI Taxonomy" id="1190417"/>
    <lineage>
        <taxon>Bacteria</taxon>
        <taxon>Bacillati</taxon>
        <taxon>Actinomycetota</taxon>
        <taxon>Actinomycetes</taxon>
        <taxon>Geodermatophilales</taxon>
        <taxon>Geodermatophilaceae</taxon>
        <taxon>Geodermatophilus</taxon>
    </lineage>
</organism>
<accession>A0A1G6T7N9</accession>
<comment type="subcellular location">
    <subcellularLocation>
        <location evidence="1">Cell membrane</location>
        <topology evidence="1">Multi-pass membrane protein</topology>
    </subcellularLocation>
</comment>
<keyword evidence="5 6" id="KW-0472">Membrane</keyword>
<dbReference type="GO" id="GO:0015171">
    <property type="term" value="F:amino acid transmembrane transporter activity"/>
    <property type="evidence" value="ECO:0007669"/>
    <property type="project" value="TreeGrafter"/>
</dbReference>
<evidence type="ECO:0000313" key="7">
    <source>
        <dbReference type="EMBL" id="SDD25122.1"/>
    </source>
</evidence>
<dbReference type="GO" id="GO:0005886">
    <property type="term" value="C:plasma membrane"/>
    <property type="evidence" value="ECO:0007669"/>
    <property type="project" value="UniProtKB-SubCell"/>
</dbReference>
<keyword evidence="3 6" id="KW-0812">Transmembrane</keyword>
<dbReference type="PANTHER" id="PTHR30086">
    <property type="entry name" value="ARGININE EXPORTER PROTEIN ARGO"/>
    <property type="match status" value="1"/>
</dbReference>
<dbReference type="Pfam" id="PF01810">
    <property type="entry name" value="LysE"/>
    <property type="match status" value="1"/>
</dbReference>
<proteinExistence type="predicted"/>
<dbReference type="AlphaFoldDB" id="A0A1G6T7N9"/>
<dbReference type="Proteomes" id="UP000199416">
    <property type="component" value="Unassembled WGS sequence"/>
</dbReference>
<sequence length="215" mass="21097">MDAVALAGTVPAFLGVVLLIAATPGPAMALVVRRAALRGTGAAVPTVLGLEAGLLVWALLAGAGVAAAVAASEVAHLVLRVAGAVVLLWLGGRALWRAGRGGGEAPVPGGGGAGAGAGRRAFGEGLLVQLANPKLAVFMVALYPQFVPAGSDPLPAAAVLGLLQVAVETALYLGLAVGVGRAGTWFRRPRVGRGLDAAAGTVLVGMGLRVAVTTR</sequence>
<feature type="transmembrane region" description="Helical" evidence="6">
    <location>
        <begin position="53"/>
        <end position="70"/>
    </location>
</feature>
<protein>
    <submittedName>
        <fullName evidence="7">Threonine/homoserine/homoserine lactone efflux protein</fullName>
    </submittedName>
</protein>
<keyword evidence="8" id="KW-1185">Reference proteome</keyword>
<keyword evidence="4 6" id="KW-1133">Transmembrane helix</keyword>
<reference evidence="8" key="1">
    <citation type="submission" date="2016-10" db="EMBL/GenBank/DDBJ databases">
        <authorList>
            <person name="Varghese N."/>
            <person name="Submissions S."/>
        </authorList>
    </citation>
    <scope>NUCLEOTIDE SEQUENCE [LARGE SCALE GENOMIC DNA]</scope>
    <source>
        <strain evidence="8">DSM 45421</strain>
    </source>
</reference>
<feature type="transmembrane region" description="Helical" evidence="6">
    <location>
        <begin position="156"/>
        <end position="179"/>
    </location>
</feature>
<evidence type="ECO:0000256" key="2">
    <source>
        <dbReference type="ARBA" id="ARBA00022475"/>
    </source>
</evidence>
<evidence type="ECO:0000256" key="5">
    <source>
        <dbReference type="ARBA" id="ARBA00023136"/>
    </source>
</evidence>
<gene>
    <name evidence="7" type="ORF">SAMN05660690_3785</name>
</gene>
<evidence type="ECO:0000256" key="4">
    <source>
        <dbReference type="ARBA" id="ARBA00022989"/>
    </source>
</evidence>
<dbReference type="STRING" id="1190417.SAMN05660690_3785"/>
<dbReference type="EMBL" id="FMZF01000006">
    <property type="protein sequence ID" value="SDD25122.1"/>
    <property type="molecule type" value="Genomic_DNA"/>
</dbReference>